<protein>
    <submittedName>
        <fullName evidence="2">PEP-CTERM putative exosortase interaction domain protein</fullName>
    </submittedName>
</protein>
<dbReference type="NCBIfam" id="TIGR02595">
    <property type="entry name" value="PEP_CTERM"/>
    <property type="match status" value="1"/>
</dbReference>
<organism evidence="2 3">
    <name type="scientific">Microcystis aeruginosa TAIHU98</name>
    <dbReference type="NCBI Taxonomy" id="1134457"/>
    <lineage>
        <taxon>Bacteria</taxon>
        <taxon>Bacillati</taxon>
        <taxon>Cyanobacteriota</taxon>
        <taxon>Cyanophyceae</taxon>
        <taxon>Oscillatoriophycideae</taxon>
        <taxon>Chroococcales</taxon>
        <taxon>Microcystaceae</taxon>
        <taxon>Microcystis</taxon>
    </lineage>
</organism>
<dbReference type="Pfam" id="PF07589">
    <property type="entry name" value="PEP-CTERM"/>
    <property type="match status" value="1"/>
</dbReference>
<feature type="domain" description="Ice-binding protein C-terminal" evidence="1">
    <location>
        <begin position="207"/>
        <end position="227"/>
    </location>
</feature>
<dbReference type="InterPro" id="IPR013424">
    <property type="entry name" value="Ice-binding_C"/>
</dbReference>
<sequence length="235" mass="23757">MNTFTPGGPGTGTFAGTLGGVNVTGSILAGGSSNFQILGINPTDWAGTTIDNTTPQYSYSNIYTPSQNLGDRVGYGMFAGASSQSATLTIQFSSPVTNPTFHVANLDGMIYDFSDPSNGSIALSLLSGNGGGGDGLTVDTTNKIIADANPFTGVGLSPFTPPPTTGTRSAYGSVELLGTFSTLNIKLQGNPSLTVAGDGGSFMISTTVPEPSTVLSLLTLGTLGAASTLKRKLKP</sequence>
<evidence type="ECO:0000313" key="2">
    <source>
        <dbReference type="EMBL" id="ELP53691.1"/>
    </source>
</evidence>
<dbReference type="Proteomes" id="UP000010932">
    <property type="component" value="Unassembled WGS sequence"/>
</dbReference>
<reference evidence="2 3" key="1">
    <citation type="journal article" date="2013" name="Genome Announc.">
        <title>Whole-Genome Sequence of Microcystis aeruginosa TAIHU98, a Nontoxic Bloom-Forming Strain Isolated from Taihu Lake, China.</title>
        <authorList>
            <person name="Yang C."/>
            <person name="Zhang W."/>
            <person name="Ren M."/>
            <person name="Song L."/>
            <person name="Li T."/>
            <person name="Zhao J."/>
        </authorList>
    </citation>
    <scope>NUCLEOTIDE SEQUENCE [LARGE SCALE GENOMIC DNA]</scope>
    <source>
        <strain evidence="2 3">TAIHU98</strain>
    </source>
</reference>
<dbReference type="AlphaFoldDB" id="L7E496"/>
<evidence type="ECO:0000313" key="3">
    <source>
        <dbReference type="Proteomes" id="UP000010932"/>
    </source>
</evidence>
<accession>L7E496</accession>
<dbReference type="PATRIC" id="fig|1134457.3.peg.2235"/>
<comment type="caution">
    <text evidence="2">The sequence shown here is derived from an EMBL/GenBank/DDBJ whole genome shotgun (WGS) entry which is preliminary data.</text>
</comment>
<name>L7E496_MICAE</name>
<evidence type="ECO:0000259" key="1">
    <source>
        <dbReference type="Pfam" id="PF07589"/>
    </source>
</evidence>
<dbReference type="EMBL" id="ANKQ01000002">
    <property type="protein sequence ID" value="ELP53691.1"/>
    <property type="molecule type" value="Genomic_DNA"/>
</dbReference>
<gene>
    <name evidence="2" type="ORF">O53_2497</name>
</gene>
<proteinExistence type="predicted"/>